<accession>A0A9W6HAZ6</accession>
<keyword evidence="2" id="KW-1185">Reference proteome</keyword>
<dbReference type="InterPro" id="IPR011749">
    <property type="entry name" value="CHP02243"/>
</dbReference>
<organism evidence="1 2">
    <name type="scientific">Leifsonia poae</name>
    <dbReference type="NCBI Taxonomy" id="110933"/>
    <lineage>
        <taxon>Bacteria</taxon>
        <taxon>Bacillati</taxon>
        <taxon>Actinomycetota</taxon>
        <taxon>Actinomycetes</taxon>
        <taxon>Micrococcales</taxon>
        <taxon>Microbacteriaceae</taxon>
        <taxon>Leifsonia</taxon>
    </lineage>
</organism>
<comment type="caution">
    <text evidence="1">The sequence shown here is derived from an EMBL/GenBank/DDBJ whole genome shotgun (WGS) entry which is preliminary data.</text>
</comment>
<dbReference type="Proteomes" id="UP001142372">
    <property type="component" value="Unassembled WGS sequence"/>
</dbReference>
<dbReference type="RefSeq" id="WP_271177853.1">
    <property type="nucleotide sequence ID" value="NZ_BAAAJO010000004.1"/>
</dbReference>
<dbReference type="EMBL" id="BSEN01000013">
    <property type="protein sequence ID" value="GLJ77209.1"/>
    <property type="molecule type" value="Genomic_DNA"/>
</dbReference>
<dbReference type="NCBIfam" id="TIGR02243">
    <property type="entry name" value="putative baseplate assembly protein"/>
    <property type="match status" value="1"/>
</dbReference>
<reference evidence="1" key="2">
    <citation type="submission" date="2023-01" db="EMBL/GenBank/DDBJ databases">
        <authorList>
            <person name="Sun Q."/>
            <person name="Evtushenko L."/>
        </authorList>
    </citation>
    <scope>NUCLEOTIDE SEQUENCE</scope>
    <source>
        <strain evidence="1">VKM Ac-1401</strain>
    </source>
</reference>
<name>A0A9W6HAZ6_9MICO</name>
<evidence type="ECO:0000313" key="2">
    <source>
        <dbReference type="Proteomes" id="UP001142372"/>
    </source>
</evidence>
<protein>
    <submittedName>
        <fullName evidence="1">Baseplate assembly protein</fullName>
    </submittedName>
</protein>
<proteinExistence type="predicted"/>
<gene>
    <name evidence="1" type="ORF">GCM10017584_27830</name>
</gene>
<dbReference type="AlphaFoldDB" id="A0A9W6HAZ6"/>
<evidence type="ECO:0000313" key="1">
    <source>
        <dbReference type="EMBL" id="GLJ77209.1"/>
    </source>
</evidence>
<reference evidence="1" key="1">
    <citation type="journal article" date="2014" name="Int. J. Syst. Evol. Microbiol.">
        <title>Complete genome sequence of Corynebacterium casei LMG S-19264T (=DSM 44701T), isolated from a smear-ripened cheese.</title>
        <authorList>
            <consortium name="US DOE Joint Genome Institute (JGI-PGF)"/>
            <person name="Walter F."/>
            <person name="Albersmeier A."/>
            <person name="Kalinowski J."/>
            <person name="Ruckert C."/>
        </authorList>
    </citation>
    <scope>NUCLEOTIDE SEQUENCE</scope>
    <source>
        <strain evidence="1">VKM Ac-1401</strain>
    </source>
</reference>
<sequence>MSDCWDCGDGGTGRWNGVDDVEVYDGGTRLCVHFIGEVPALADAEQPDGLTPQEVQISGGVRIRDIRVLRLETPTPEEGEEPCLEVFVDRCGDFSEYELCLRKRRPVAERDDGATEWGPYPGFDPRYGCGRFGFRLDCEPDVDCATCGCGSGCPCQRAGGCDGSCGCSAAVVEVGAPPVDYLAKDYESFRRLMFDRLAQTLPEWTERHEADLGVVMVELMAYAADDLSYYEDAVATEAYLGTARRRVSVKRHARLVGYDLHEGVNARTWVSVETADDVGPLDAAELAFVTAVPGLRLQPGAVLGADDLRAQPTASYEQFEIVAGALASGPTVRFRGANSSIEIFTWEGKECSLPVGATRATLVDSTPPDGIGLAPGDVVIFEEIVSPLTGAPADADPRHRHAVRLTRVRRPYDDQALVEVEWAREDALPFVLCLTAELPAPDCRRITGLSVVRGNVLPVDHGRTTDDPPWDPIGITETVADCGCVGSIPEVIDVAEAISPALAGSPLTFSSGAGVGPASGFAAQDPRGALPAVAVTLRPPDGSPDAPTLWTPRRHLLDSDDSDRGFVVEIDDDGVARLRFGDGILGAKPAAGWRGSARYRLGNGPGGNVGAESIRHLVMLSGSLTGTALTVRNPLPGTGGVAPEPVEEARLLAPYAFRAERRRAVTAADYAELAGRHPGVQRAAAELSWTGSWYEARVGIDPAGTETADPSLLSEIAAYLERYRRMGHDLAVVPARSVPLDIELSVCVEPHHLRGDVRERLIEVFGPHGSFDPDRLTFGMPVRVSRLLSDAQAIPGVESVVVTRLQRLFEPPAGEIDAGLLPIGPMEIARLDADPSLPENGRIAFTIGGGR</sequence>